<sequence length="126" mass="13445">MSRTSITSSVSHRGILALCHLTACAARLLELGSAMAAYPRREPPTFLSFESLLYVSLPPDSGPSESLSSVFSLSVLPRGASVPSVVPPLLKPSELWCLPVAFLGPRRLSARGRGHHRPYHAPSGTV</sequence>
<keyword evidence="1" id="KW-0732">Signal</keyword>
<name>A0A5B7JBQ2_PORTR</name>
<organism evidence="2 3">
    <name type="scientific">Portunus trituberculatus</name>
    <name type="common">Swimming crab</name>
    <name type="synonym">Neptunus trituberculatus</name>
    <dbReference type="NCBI Taxonomy" id="210409"/>
    <lineage>
        <taxon>Eukaryota</taxon>
        <taxon>Metazoa</taxon>
        <taxon>Ecdysozoa</taxon>
        <taxon>Arthropoda</taxon>
        <taxon>Crustacea</taxon>
        <taxon>Multicrustacea</taxon>
        <taxon>Malacostraca</taxon>
        <taxon>Eumalacostraca</taxon>
        <taxon>Eucarida</taxon>
        <taxon>Decapoda</taxon>
        <taxon>Pleocyemata</taxon>
        <taxon>Brachyura</taxon>
        <taxon>Eubrachyura</taxon>
        <taxon>Portunoidea</taxon>
        <taxon>Portunidae</taxon>
        <taxon>Portuninae</taxon>
        <taxon>Portunus</taxon>
    </lineage>
</organism>
<feature type="chain" id="PRO_5022749571" description="Secreted protein" evidence="1">
    <location>
        <begin position="27"/>
        <end position="126"/>
    </location>
</feature>
<dbReference type="Proteomes" id="UP000324222">
    <property type="component" value="Unassembled WGS sequence"/>
</dbReference>
<dbReference type="AlphaFoldDB" id="A0A5B7JBQ2"/>
<reference evidence="2 3" key="1">
    <citation type="submission" date="2019-05" db="EMBL/GenBank/DDBJ databases">
        <title>Another draft genome of Portunus trituberculatus and its Hox gene families provides insights of decapod evolution.</title>
        <authorList>
            <person name="Jeong J.-H."/>
            <person name="Song I."/>
            <person name="Kim S."/>
            <person name="Choi T."/>
            <person name="Kim D."/>
            <person name="Ryu S."/>
            <person name="Kim W."/>
        </authorList>
    </citation>
    <scope>NUCLEOTIDE SEQUENCE [LARGE SCALE GENOMIC DNA]</scope>
    <source>
        <tissue evidence="2">Muscle</tissue>
    </source>
</reference>
<feature type="signal peptide" evidence="1">
    <location>
        <begin position="1"/>
        <end position="26"/>
    </location>
</feature>
<evidence type="ECO:0000313" key="3">
    <source>
        <dbReference type="Proteomes" id="UP000324222"/>
    </source>
</evidence>
<protein>
    <recommendedName>
        <fullName evidence="4">Secreted protein</fullName>
    </recommendedName>
</protein>
<evidence type="ECO:0000313" key="2">
    <source>
        <dbReference type="EMBL" id="MPC94200.1"/>
    </source>
</evidence>
<dbReference type="EMBL" id="VSRR010097619">
    <property type="protein sequence ID" value="MPC94200.1"/>
    <property type="molecule type" value="Genomic_DNA"/>
</dbReference>
<accession>A0A5B7JBQ2</accession>
<keyword evidence="3" id="KW-1185">Reference proteome</keyword>
<gene>
    <name evidence="2" type="ORF">E2C01_089357</name>
</gene>
<proteinExistence type="predicted"/>
<evidence type="ECO:0008006" key="4">
    <source>
        <dbReference type="Google" id="ProtNLM"/>
    </source>
</evidence>
<comment type="caution">
    <text evidence="2">The sequence shown here is derived from an EMBL/GenBank/DDBJ whole genome shotgun (WGS) entry which is preliminary data.</text>
</comment>
<evidence type="ECO:0000256" key="1">
    <source>
        <dbReference type="SAM" id="SignalP"/>
    </source>
</evidence>